<dbReference type="Gene3D" id="6.10.140.1610">
    <property type="match status" value="1"/>
</dbReference>
<comment type="subcellular location">
    <subcellularLocation>
        <location evidence="2">Cytoplasm</location>
    </subcellularLocation>
    <subcellularLocation>
        <location evidence="1">Nucleus</location>
    </subcellularLocation>
</comment>
<evidence type="ECO:0008006" key="8">
    <source>
        <dbReference type="Google" id="ProtNLM"/>
    </source>
</evidence>
<proteinExistence type="inferred from homology"/>
<dbReference type="Pfam" id="PF07084">
    <property type="entry name" value="Spot_14"/>
    <property type="match status" value="1"/>
</dbReference>
<sequence length="126" mass="14532">MQASQINCLTTAMTNYCKATRSMEQVVMFPSLLRDVPMEKPLNPGNECKDLYHLYIKLKTVRINLEHGLIPVEDQEIDGDIKTMTDMDNEGMFYHHFKGLFCILGQLVQESNILTNKYKDLIGNHH</sequence>
<comment type="similarity">
    <text evidence="3">Belongs to the SPOT14 family.</text>
</comment>
<dbReference type="PANTHER" id="PTHR14315:SF24">
    <property type="entry name" value="MID1-INTERACTING PROTEIN 1-B"/>
    <property type="match status" value="1"/>
</dbReference>
<evidence type="ECO:0000313" key="6">
    <source>
        <dbReference type="EMBL" id="CAH2225482.1"/>
    </source>
</evidence>
<dbReference type="InterPro" id="IPR009786">
    <property type="entry name" value="Spot_14"/>
</dbReference>
<name>A0AAD1R829_PELCU</name>
<accession>A0AAD1R829</accession>
<evidence type="ECO:0000256" key="5">
    <source>
        <dbReference type="ARBA" id="ARBA00023242"/>
    </source>
</evidence>
<dbReference type="GO" id="GO:0005634">
    <property type="term" value="C:nucleus"/>
    <property type="evidence" value="ECO:0007669"/>
    <property type="project" value="UniProtKB-SubCell"/>
</dbReference>
<dbReference type="AlphaFoldDB" id="A0AAD1R829"/>
<dbReference type="PANTHER" id="PTHR14315">
    <property type="entry name" value="SPOT14 FAMILY MEMBER"/>
    <property type="match status" value="1"/>
</dbReference>
<keyword evidence="5" id="KW-0539">Nucleus</keyword>
<gene>
    <name evidence="6" type="ORF">PECUL_23A037578</name>
</gene>
<dbReference type="GO" id="GO:0046890">
    <property type="term" value="P:regulation of lipid biosynthetic process"/>
    <property type="evidence" value="ECO:0007669"/>
    <property type="project" value="TreeGrafter"/>
</dbReference>
<evidence type="ECO:0000256" key="1">
    <source>
        <dbReference type="ARBA" id="ARBA00004123"/>
    </source>
</evidence>
<dbReference type="Proteomes" id="UP001295444">
    <property type="component" value="Chromosome 01"/>
</dbReference>
<dbReference type="EMBL" id="OW240912">
    <property type="protein sequence ID" value="CAH2225482.1"/>
    <property type="molecule type" value="Genomic_DNA"/>
</dbReference>
<dbReference type="InterPro" id="IPR053719">
    <property type="entry name" value="Lipogen_MT_Stabilize_sf"/>
</dbReference>
<evidence type="ECO:0000256" key="2">
    <source>
        <dbReference type="ARBA" id="ARBA00004496"/>
    </source>
</evidence>
<evidence type="ECO:0000256" key="3">
    <source>
        <dbReference type="ARBA" id="ARBA00009488"/>
    </source>
</evidence>
<keyword evidence="4" id="KW-0963">Cytoplasm</keyword>
<dbReference type="GO" id="GO:0005829">
    <property type="term" value="C:cytosol"/>
    <property type="evidence" value="ECO:0007669"/>
    <property type="project" value="TreeGrafter"/>
</dbReference>
<evidence type="ECO:0000313" key="7">
    <source>
        <dbReference type="Proteomes" id="UP001295444"/>
    </source>
</evidence>
<organism evidence="6 7">
    <name type="scientific">Pelobates cultripes</name>
    <name type="common">Western spadefoot toad</name>
    <dbReference type="NCBI Taxonomy" id="61616"/>
    <lineage>
        <taxon>Eukaryota</taxon>
        <taxon>Metazoa</taxon>
        <taxon>Chordata</taxon>
        <taxon>Craniata</taxon>
        <taxon>Vertebrata</taxon>
        <taxon>Euteleostomi</taxon>
        <taxon>Amphibia</taxon>
        <taxon>Batrachia</taxon>
        <taxon>Anura</taxon>
        <taxon>Pelobatoidea</taxon>
        <taxon>Pelobatidae</taxon>
        <taxon>Pelobates</taxon>
    </lineage>
</organism>
<keyword evidence="7" id="KW-1185">Reference proteome</keyword>
<reference evidence="6" key="1">
    <citation type="submission" date="2022-03" db="EMBL/GenBank/DDBJ databases">
        <authorList>
            <person name="Alioto T."/>
            <person name="Alioto T."/>
            <person name="Gomez Garrido J."/>
        </authorList>
    </citation>
    <scope>NUCLEOTIDE SEQUENCE</scope>
</reference>
<evidence type="ECO:0000256" key="4">
    <source>
        <dbReference type="ARBA" id="ARBA00022490"/>
    </source>
</evidence>
<protein>
    <recommendedName>
        <fullName evidence="8">Mid1-interacting protein 1</fullName>
    </recommendedName>
</protein>